<gene>
    <name evidence="11" type="ORF">BRENAR_LOCUS1196</name>
</gene>
<dbReference type="GO" id="GO:0042180">
    <property type="term" value="P:ketone metabolic process"/>
    <property type="evidence" value="ECO:0007669"/>
    <property type="project" value="UniProtKB-ARBA"/>
</dbReference>
<sequence>MTTLHSSTETLKLNNGATIPQVGLGTWRSPDDEGYNAVKSALKDGYRHIDTAKAYGNEEVVGRAVRDFIKESGVPRSEIFVTTKLWCTDFKDPVKAVKGSLVRLGLDYVDLLLMHWPLPMPEGEGKFPTNPDGSRKLIKFDEWNYLDTYRAMQKLVELKLTKAIGISNFNIPKIEAVLNDKDIHIAPAALQVELHPYLPQDELLAYCKKHGIVVEAYSPLGSAGAPLLKEKVLVDIAEKYGATPATIAVSWGVQRGSVILPKSVNPQRIAANLKIVTLSEEDMDAVNSIQKTTHKRLIDPDWGVNVFDTDYKFQKVE</sequence>
<dbReference type="Gene3D" id="3.20.20.100">
    <property type="entry name" value="NADP-dependent oxidoreductase domain"/>
    <property type="match status" value="1"/>
</dbReference>
<dbReference type="AlphaFoldDB" id="A0A448YHV5"/>
<accession>A0A448YHV5</accession>
<dbReference type="SUPFAM" id="SSF51430">
    <property type="entry name" value="NAD(P)-linked oxidoreductase"/>
    <property type="match status" value="1"/>
</dbReference>
<feature type="site" description="Lowers pKa of active site Tyr" evidence="9">
    <location>
        <position position="84"/>
    </location>
</feature>
<organism evidence="11 12">
    <name type="scientific">Brettanomyces naardenensis</name>
    <name type="common">Yeast</name>
    <dbReference type="NCBI Taxonomy" id="13370"/>
    <lineage>
        <taxon>Eukaryota</taxon>
        <taxon>Fungi</taxon>
        <taxon>Dikarya</taxon>
        <taxon>Ascomycota</taxon>
        <taxon>Saccharomycotina</taxon>
        <taxon>Pichiomycetes</taxon>
        <taxon>Pichiales</taxon>
        <taxon>Pichiaceae</taxon>
        <taxon>Brettanomyces</taxon>
    </lineage>
</organism>
<feature type="active site" description="Proton donor" evidence="7">
    <location>
        <position position="55"/>
    </location>
</feature>
<dbReference type="OrthoDB" id="416253at2759"/>
<dbReference type="Pfam" id="PF00248">
    <property type="entry name" value="Aldo_ket_red"/>
    <property type="match status" value="1"/>
</dbReference>
<dbReference type="InterPro" id="IPR020471">
    <property type="entry name" value="AKR"/>
</dbReference>
<feature type="binding site" evidence="8">
    <location>
        <position position="115"/>
    </location>
    <ligand>
        <name>substrate</name>
    </ligand>
</feature>
<evidence type="ECO:0000256" key="3">
    <source>
        <dbReference type="ARBA" id="ARBA00051098"/>
    </source>
</evidence>
<dbReference type="EC" id="1.1.1.358" evidence="4"/>
<evidence type="ECO:0000256" key="4">
    <source>
        <dbReference type="ARBA" id="ARBA00066965"/>
    </source>
</evidence>
<comment type="catalytic activity">
    <reaction evidence="3">
        <text>isatin + NADPH + H(+) = 3-hydroxyindolin-2-one + NADP(+)</text>
        <dbReference type="Rhea" id="RHEA:68608"/>
        <dbReference type="ChEBI" id="CHEBI:15378"/>
        <dbReference type="ChEBI" id="CHEBI:27539"/>
        <dbReference type="ChEBI" id="CHEBI:28536"/>
        <dbReference type="ChEBI" id="CHEBI:57783"/>
        <dbReference type="ChEBI" id="CHEBI:58349"/>
    </reaction>
</comment>
<dbReference type="PIRSF" id="PIRSF000097">
    <property type="entry name" value="AKR"/>
    <property type="match status" value="1"/>
</dbReference>
<dbReference type="PROSITE" id="PS00062">
    <property type="entry name" value="ALDOKETO_REDUCTASE_2"/>
    <property type="match status" value="1"/>
</dbReference>
<evidence type="ECO:0000256" key="5">
    <source>
        <dbReference type="ARBA" id="ARBA00079693"/>
    </source>
</evidence>
<evidence type="ECO:0000313" key="12">
    <source>
        <dbReference type="Proteomes" id="UP000290900"/>
    </source>
</evidence>
<dbReference type="FunCoup" id="A0A448YHV5">
    <property type="interactions" value="497"/>
</dbReference>
<reference evidence="11 12" key="1">
    <citation type="submission" date="2018-12" db="EMBL/GenBank/DDBJ databases">
        <authorList>
            <person name="Tiukova I."/>
            <person name="Dainat J."/>
        </authorList>
    </citation>
    <scope>NUCLEOTIDE SEQUENCE [LARGE SCALE GENOMIC DNA]</scope>
</reference>
<evidence type="ECO:0000256" key="2">
    <source>
        <dbReference type="ARBA" id="ARBA00050878"/>
    </source>
</evidence>
<dbReference type="PRINTS" id="PR00069">
    <property type="entry name" value="ALDKETRDTASE"/>
</dbReference>
<dbReference type="PROSITE" id="PS00798">
    <property type="entry name" value="ALDOKETO_REDUCTASE_1"/>
    <property type="match status" value="1"/>
</dbReference>
<protein>
    <recommendedName>
        <fullName evidence="5">2-dehydropantolactone reductase</fullName>
        <ecNumber evidence="4">1.1.1.358</ecNumber>
    </recommendedName>
    <alternativeName>
        <fullName evidence="5">2-dehydropantolactone reductase</fullName>
    </alternativeName>
    <alternativeName>
        <fullName evidence="6">Ketopantoyl-lactone reductase</fullName>
    </alternativeName>
</protein>
<dbReference type="PANTHER" id="PTHR11732">
    <property type="entry name" value="ALDO/KETO REDUCTASE"/>
    <property type="match status" value="1"/>
</dbReference>
<feature type="domain" description="NADP-dependent oxidoreductase" evidence="10">
    <location>
        <begin position="22"/>
        <end position="290"/>
    </location>
</feature>
<dbReference type="InterPro" id="IPR018170">
    <property type="entry name" value="Aldo/ket_reductase_CS"/>
</dbReference>
<dbReference type="InterPro" id="IPR036812">
    <property type="entry name" value="NAD(P)_OxRdtase_dom_sf"/>
</dbReference>
<evidence type="ECO:0000256" key="7">
    <source>
        <dbReference type="PIRSR" id="PIRSR000097-1"/>
    </source>
</evidence>
<evidence type="ECO:0000256" key="1">
    <source>
        <dbReference type="ARBA" id="ARBA00023002"/>
    </source>
</evidence>
<dbReference type="Proteomes" id="UP000290900">
    <property type="component" value="Unassembled WGS sequence"/>
</dbReference>
<dbReference type="EMBL" id="CAACVR010000004">
    <property type="protein sequence ID" value="VEU20461.1"/>
    <property type="molecule type" value="Genomic_DNA"/>
</dbReference>
<dbReference type="GO" id="GO:0047011">
    <property type="term" value="F:2-dehydropantolactone reductase (A-specific) activity"/>
    <property type="evidence" value="ECO:0007669"/>
    <property type="project" value="UniProtKB-ARBA"/>
</dbReference>
<dbReference type="InParanoid" id="A0A448YHV5"/>
<dbReference type="PROSITE" id="PS00063">
    <property type="entry name" value="ALDOKETO_REDUCTASE_3"/>
    <property type="match status" value="1"/>
</dbReference>
<comment type="catalytic activity">
    <reaction evidence="2">
        <text>(R)-pantolactone + NADP(+) = 2-dehydropantolactone + NADPH + H(+)</text>
        <dbReference type="Rhea" id="RHEA:18981"/>
        <dbReference type="ChEBI" id="CHEBI:15378"/>
        <dbReference type="ChEBI" id="CHEBI:16719"/>
        <dbReference type="ChEBI" id="CHEBI:18395"/>
        <dbReference type="ChEBI" id="CHEBI:57783"/>
        <dbReference type="ChEBI" id="CHEBI:58349"/>
        <dbReference type="EC" id="1.1.1.358"/>
    </reaction>
</comment>
<keyword evidence="1" id="KW-0560">Oxidoreductase</keyword>
<keyword evidence="12" id="KW-1185">Reference proteome</keyword>
<dbReference type="STRING" id="13370.A0A448YHV5"/>
<dbReference type="FunFam" id="3.20.20.100:FF:000002">
    <property type="entry name" value="2,5-diketo-D-gluconic acid reductase A"/>
    <property type="match status" value="1"/>
</dbReference>
<evidence type="ECO:0000256" key="8">
    <source>
        <dbReference type="PIRSR" id="PIRSR000097-2"/>
    </source>
</evidence>
<evidence type="ECO:0000259" key="10">
    <source>
        <dbReference type="Pfam" id="PF00248"/>
    </source>
</evidence>
<evidence type="ECO:0000313" key="11">
    <source>
        <dbReference type="EMBL" id="VEU20461.1"/>
    </source>
</evidence>
<dbReference type="InterPro" id="IPR023210">
    <property type="entry name" value="NADP_OxRdtase_dom"/>
</dbReference>
<evidence type="ECO:0000256" key="9">
    <source>
        <dbReference type="PIRSR" id="PIRSR000097-3"/>
    </source>
</evidence>
<evidence type="ECO:0000256" key="6">
    <source>
        <dbReference type="ARBA" id="ARBA00081322"/>
    </source>
</evidence>
<name>A0A448YHV5_BRENA</name>
<proteinExistence type="predicted"/>